<dbReference type="PROSITE" id="PS00060">
    <property type="entry name" value="ADH_IRON_2"/>
    <property type="match status" value="1"/>
</dbReference>
<dbReference type="InterPro" id="IPR018211">
    <property type="entry name" value="ADH_Fe_CS"/>
</dbReference>
<accession>A0ABT8NH22</accession>
<dbReference type="SUPFAM" id="SSF56796">
    <property type="entry name" value="Dehydroquinate synthase-like"/>
    <property type="match status" value="1"/>
</dbReference>
<evidence type="ECO:0000256" key="1">
    <source>
        <dbReference type="ARBA" id="ARBA00023002"/>
    </source>
</evidence>
<organism evidence="4 5">
    <name type="scientific">Planococcus shenhongbingii</name>
    <dbReference type="NCBI Taxonomy" id="3058398"/>
    <lineage>
        <taxon>Bacteria</taxon>
        <taxon>Bacillati</taxon>
        <taxon>Bacillota</taxon>
        <taxon>Bacilli</taxon>
        <taxon>Bacillales</taxon>
        <taxon>Caryophanaceae</taxon>
        <taxon>Planococcus</taxon>
    </lineage>
</organism>
<proteinExistence type="predicted"/>
<name>A0ABT8NH22_9BACL</name>
<dbReference type="Pfam" id="PF00465">
    <property type="entry name" value="Fe-ADH"/>
    <property type="match status" value="1"/>
</dbReference>
<dbReference type="GO" id="GO:0016491">
    <property type="term" value="F:oxidoreductase activity"/>
    <property type="evidence" value="ECO:0007669"/>
    <property type="project" value="UniProtKB-KW"/>
</dbReference>
<keyword evidence="1 4" id="KW-0560">Oxidoreductase</keyword>
<dbReference type="PANTHER" id="PTHR43633">
    <property type="entry name" value="ALCOHOL DEHYDROGENASE YQHD"/>
    <property type="match status" value="1"/>
</dbReference>
<feature type="domain" description="Alcohol dehydrogenase iron-type/glycerol dehydrogenase GldA" evidence="2">
    <location>
        <begin position="9"/>
        <end position="177"/>
    </location>
</feature>
<evidence type="ECO:0000313" key="5">
    <source>
        <dbReference type="Proteomes" id="UP001172142"/>
    </source>
</evidence>
<dbReference type="RefSeq" id="WP_300992148.1">
    <property type="nucleotide sequence ID" value="NZ_CP129235.1"/>
</dbReference>
<protein>
    <submittedName>
        <fullName evidence="4">Iron-containing alcohol dehydrogenase</fullName>
        <ecNumber evidence="4">1.1.1.-</ecNumber>
    </submittedName>
</protein>
<evidence type="ECO:0000259" key="2">
    <source>
        <dbReference type="Pfam" id="PF00465"/>
    </source>
</evidence>
<dbReference type="EC" id="1.1.1.-" evidence="4"/>
<feature type="domain" description="Fe-containing alcohol dehydrogenase-like C-terminal" evidence="3">
    <location>
        <begin position="188"/>
        <end position="386"/>
    </location>
</feature>
<sequence length="387" mass="42968">MNAFSFYNPVKLIFGKGQLAAVKKELPKYGKKVLVVYGGGSIKKNGIYDEVMQTLGEAELEIFELSGVEPNPRISTARKGIEICKKEGIEMLLAVGGGSVIDCTKLIACGATYEGDAWDFVSRKAQPKSALPFGTVLTLAATGSEMNAGSVITNEETQEKYGWGSPFSFPKFSILDPTYTMSVPENHTVYGIVDMMSHIFEQYFNNATNTPVQDRMCEGVLKAVIETAPKLMEDLQSYEHRETILFAGTMGLNNFLQMGYNGDWATHNIEHAVSAVYDIPHAGGLAILFPQWMRHNVKVNPSRFAQMAVRVFDVNPEGKTEEEIAFEGIDRLRDFWTSLGAPTRLVDYNIDDTKIDLMVEKAMVYGEFGNFTKLKDEDVKEILQASL</sequence>
<gene>
    <name evidence="4" type="ORF">QWY13_17085</name>
</gene>
<dbReference type="CDD" id="cd08187">
    <property type="entry name" value="BDH"/>
    <property type="match status" value="1"/>
</dbReference>
<dbReference type="InterPro" id="IPR044731">
    <property type="entry name" value="BDH-like"/>
</dbReference>
<dbReference type="Pfam" id="PF25137">
    <property type="entry name" value="ADH_Fe_C"/>
    <property type="match status" value="1"/>
</dbReference>
<evidence type="ECO:0000259" key="3">
    <source>
        <dbReference type="Pfam" id="PF25137"/>
    </source>
</evidence>
<dbReference type="Gene3D" id="3.40.50.1970">
    <property type="match status" value="1"/>
</dbReference>
<keyword evidence="5" id="KW-1185">Reference proteome</keyword>
<dbReference type="PROSITE" id="PS00913">
    <property type="entry name" value="ADH_IRON_1"/>
    <property type="match status" value="1"/>
</dbReference>
<dbReference type="InterPro" id="IPR001670">
    <property type="entry name" value="ADH_Fe/GldA"/>
</dbReference>
<evidence type="ECO:0000313" key="4">
    <source>
        <dbReference type="EMBL" id="MDN7247196.1"/>
    </source>
</evidence>
<dbReference type="EMBL" id="JAUJWU010000006">
    <property type="protein sequence ID" value="MDN7247196.1"/>
    <property type="molecule type" value="Genomic_DNA"/>
</dbReference>
<dbReference type="InterPro" id="IPR056798">
    <property type="entry name" value="ADH_Fe_C"/>
</dbReference>
<reference evidence="4 5" key="1">
    <citation type="submission" date="2023-07" db="EMBL/GenBank/DDBJ databases">
        <title>Novel species in genus Planococcus.</title>
        <authorList>
            <person name="Ning S."/>
        </authorList>
    </citation>
    <scope>NUCLEOTIDE SEQUENCE [LARGE SCALE GENOMIC DNA]</scope>
    <source>
        <strain evidence="4 5">N017</strain>
    </source>
</reference>
<comment type="caution">
    <text evidence="4">The sequence shown here is derived from an EMBL/GenBank/DDBJ whole genome shotgun (WGS) entry which is preliminary data.</text>
</comment>
<dbReference type="Gene3D" id="1.20.1090.10">
    <property type="entry name" value="Dehydroquinate synthase-like - alpha domain"/>
    <property type="match status" value="1"/>
</dbReference>
<dbReference type="Proteomes" id="UP001172142">
    <property type="component" value="Unassembled WGS sequence"/>
</dbReference>
<dbReference type="PANTHER" id="PTHR43633:SF1">
    <property type="entry name" value="ALCOHOL DEHYDROGENASE YQHD"/>
    <property type="match status" value="1"/>
</dbReference>